<dbReference type="InterPro" id="IPR051114">
    <property type="entry name" value="Mito_RNA_Proc_CCM1"/>
</dbReference>
<keyword evidence="2" id="KW-0677">Repeat</keyword>
<dbReference type="GO" id="GO:0005739">
    <property type="term" value="C:mitochondrion"/>
    <property type="evidence" value="ECO:0007669"/>
    <property type="project" value="TreeGrafter"/>
</dbReference>
<keyword evidence="5" id="KW-1185">Reference proteome</keyword>
<dbReference type="NCBIfam" id="TIGR00756">
    <property type="entry name" value="PPR"/>
    <property type="match status" value="1"/>
</dbReference>
<feature type="repeat" description="PPR" evidence="3">
    <location>
        <begin position="152"/>
        <end position="187"/>
    </location>
</feature>
<dbReference type="Pfam" id="PF01535">
    <property type="entry name" value="PPR"/>
    <property type="match status" value="1"/>
</dbReference>
<evidence type="ECO:0000256" key="3">
    <source>
        <dbReference type="PROSITE-ProRule" id="PRU00708"/>
    </source>
</evidence>
<name>A0A1R3JBJ4_9ROSI</name>
<evidence type="ECO:0000313" key="4">
    <source>
        <dbReference type="EMBL" id="OMO92184.1"/>
    </source>
</evidence>
<proteinExistence type="inferred from homology"/>
<feature type="repeat" description="PPR" evidence="3">
    <location>
        <begin position="188"/>
        <end position="222"/>
    </location>
</feature>
<dbReference type="EMBL" id="AWUE01016384">
    <property type="protein sequence ID" value="OMO92184.1"/>
    <property type="molecule type" value="Genomic_DNA"/>
</dbReference>
<sequence>MAVQILKPHVLSKTPRVHLSTASFSFSFYSTTSPPPSDEPDPVSTVTSILTHHRSKSRWSTVLTLFPTGFTPSQFSQITLQLKNNPHLALRFFLFTQQKSLCNHDLSSYSTIIHILSRARLKTRAQKFIRVALRTPAMLIYKDLCRKNFKPQGSTVEALIGGLCDKGRVLEALEIMRVAMRQLGVCPTGQSYVFLIKSFCEERKMEEALKLQAEMVGKGFKPNLEIYDAFIDGYSREGNQEMVTALRKEALETQKELEGN</sequence>
<dbReference type="GO" id="GO:0007005">
    <property type="term" value="P:mitochondrion organization"/>
    <property type="evidence" value="ECO:0007669"/>
    <property type="project" value="TreeGrafter"/>
</dbReference>
<dbReference type="GO" id="GO:0003729">
    <property type="term" value="F:mRNA binding"/>
    <property type="evidence" value="ECO:0007669"/>
    <property type="project" value="TreeGrafter"/>
</dbReference>
<dbReference type="Gene3D" id="1.25.40.10">
    <property type="entry name" value="Tetratricopeptide repeat domain"/>
    <property type="match status" value="1"/>
</dbReference>
<dbReference type="InterPro" id="IPR011990">
    <property type="entry name" value="TPR-like_helical_dom_sf"/>
</dbReference>
<dbReference type="PANTHER" id="PTHR47934">
    <property type="entry name" value="PENTATRICOPEPTIDE REPEAT-CONTAINING PROTEIN PET309, MITOCHONDRIAL"/>
    <property type="match status" value="1"/>
</dbReference>
<comment type="caution">
    <text evidence="4">The sequence shown here is derived from an EMBL/GenBank/DDBJ whole genome shotgun (WGS) entry which is preliminary data.</text>
</comment>
<dbReference type="AlphaFoldDB" id="A0A1R3JBJ4"/>
<dbReference type="OrthoDB" id="185373at2759"/>
<dbReference type="PANTHER" id="PTHR47934:SF8">
    <property type="entry name" value="PENTACOTRIPEPTIDE-REPEAT REGION OF PRORP DOMAIN-CONTAINING PROTEIN"/>
    <property type="match status" value="1"/>
</dbReference>
<organism evidence="4 5">
    <name type="scientific">Corchorus olitorius</name>
    <dbReference type="NCBI Taxonomy" id="93759"/>
    <lineage>
        <taxon>Eukaryota</taxon>
        <taxon>Viridiplantae</taxon>
        <taxon>Streptophyta</taxon>
        <taxon>Embryophyta</taxon>
        <taxon>Tracheophyta</taxon>
        <taxon>Spermatophyta</taxon>
        <taxon>Magnoliopsida</taxon>
        <taxon>eudicotyledons</taxon>
        <taxon>Gunneridae</taxon>
        <taxon>Pentapetalae</taxon>
        <taxon>rosids</taxon>
        <taxon>malvids</taxon>
        <taxon>Malvales</taxon>
        <taxon>Malvaceae</taxon>
        <taxon>Grewioideae</taxon>
        <taxon>Apeibeae</taxon>
        <taxon>Corchorus</taxon>
    </lineage>
</organism>
<comment type="similarity">
    <text evidence="1">Belongs to the PPR family. P subfamily.</text>
</comment>
<evidence type="ECO:0000256" key="2">
    <source>
        <dbReference type="ARBA" id="ARBA00022737"/>
    </source>
</evidence>
<dbReference type="GO" id="GO:0006396">
    <property type="term" value="P:RNA processing"/>
    <property type="evidence" value="ECO:0007669"/>
    <property type="project" value="TreeGrafter"/>
</dbReference>
<dbReference type="InterPro" id="IPR002885">
    <property type="entry name" value="PPR_rpt"/>
</dbReference>
<evidence type="ECO:0000313" key="5">
    <source>
        <dbReference type="Proteomes" id="UP000187203"/>
    </source>
</evidence>
<dbReference type="Proteomes" id="UP000187203">
    <property type="component" value="Unassembled WGS sequence"/>
</dbReference>
<dbReference type="PROSITE" id="PS51375">
    <property type="entry name" value="PPR"/>
    <property type="match status" value="2"/>
</dbReference>
<gene>
    <name evidence="4" type="ORF">COLO4_17790</name>
</gene>
<reference evidence="5" key="1">
    <citation type="submission" date="2013-09" db="EMBL/GenBank/DDBJ databases">
        <title>Corchorus olitorius genome sequencing.</title>
        <authorList>
            <person name="Alam M."/>
            <person name="Haque M.S."/>
            <person name="Islam M.S."/>
            <person name="Emdad E.M."/>
            <person name="Islam M.M."/>
            <person name="Ahmed B."/>
            <person name="Halim A."/>
            <person name="Hossen Q.M.M."/>
            <person name="Hossain M.Z."/>
            <person name="Ahmed R."/>
            <person name="Khan M.M."/>
            <person name="Islam R."/>
            <person name="Rashid M.M."/>
            <person name="Khan S.A."/>
            <person name="Rahman M.S."/>
            <person name="Alam M."/>
            <person name="Yahiya A.S."/>
            <person name="Khan M.S."/>
            <person name="Azam M.S."/>
            <person name="Haque T."/>
            <person name="Lashkar M.Z.H."/>
            <person name="Akhand A.I."/>
            <person name="Morshed G."/>
            <person name="Roy S."/>
            <person name="Uddin K.S."/>
            <person name="Rabeya T."/>
            <person name="Hossain A.S."/>
            <person name="Chowdhury A."/>
            <person name="Snigdha A.R."/>
            <person name="Mortoza M.S."/>
            <person name="Matin S.A."/>
            <person name="Hoque S.M.E."/>
            <person name="Islam M.K."/>
            <person name="Roy D.K."/>
            <person name="Haider R."/>
            <person name="Moosa M.M."/>
            <person name="Elias S.M."/>
            <person name="Hasan A.M."/>
            <person name="Jahan S."/>
            <person name="Shafiuddin M."/>
            <person name="Mahmood N."/>
            <person name="Shommy N.S."/>
        </authorList>
    </citation>
    <scope>NUCLEOTIDE SEQUENCE [LARGE SCALE GENOMIC DNA]</scope>
    <source>
        <strain evidence="5">cv. O-4</strain>
    </source>
</reference>
<evidence type="ECO:0000256" key="1">
    <source>
        <dbReference type="ARBA" id="ARBA00007626"/>
    </source>
</evidence>
<accession>A0A1R3JBJ4</accession>
<dbReference type="Pfam" id="PF13041">
    <property type="entry name" value="PPR_2"/>
    <property type="match status" value="1"/>
</dbReference>
<protein>
    <submittedName>
        <fullName evidence="4">Uncharacterized protein</fullName>
    </submittedName>
</protein>
<dbReference type="STRING" id="93759.A0A1R3JBJ4"/>